<gene>
    <name evidence="1" type="ORF">DSO57_1008089</name>
</gene>
<organism evidence="1 2">
    <name type="scientific">Entomophthora muscae</name>
    <dbReference type="NCBI Taxonomy" id="34485"/>
    <lineage>
        <taxon>Eukaryota</taxon>
        <taxon>Fungi</taxon>
        <taxon>Fungi incertae sedis</taxon>
        <taxon>Zoopagomycota</taxon>
        <taxon>Entomophthoromycotina</taxon>
        <taxon>Entomophthoromycetes</taxon>
        <taxon>Entomophthorales</taxon>
        <taxon>Entomophthoraceae</taxon>
        <taxon>Entomophthora</taxon>
    </lineage>
</organism>
<evidence type="ECO:0000313" key="2">
    <source>
        <dbReference type="Proteomes" id="UP001165960"/>
    </source>
</evidence>
<dbReference type="Proteomes" id="UP001165960">
    <property type="component" value="Unassembled WGS sequence"/>
</dbReference>
<keyword evidence="2" id="KW-1185">Reference proteome</keyword>
<proteinExistence type="predicted"/>
<dbReference type="EMBL" id="QTSX02006414">
    <property type="protein sequence ID" value="KAJ9055051.1"/>
    <property type="molecule type" value="Genomic_DNA"/>
</dbReference>
<accession>A0ACC2RY98</accession>
<sequence length="61" mass="6553">MEHNLNKVETNHNIENHTGKPGPRGPSPQGHHPAPAVLAKPEGQLKNPLNDEQTPPNPAKA</sequence>
<protein>
    <submittedName>
        <fullName evidence="1">Uncharacterized protein</fullName>
    </submittedName>
</protein>
<reference evidence="1" key="1">
    <citation type="submission" date="2022-04" db="EMBL/GenBank/DDBJ databases">
        <title>Genome of the entomopathogenic fungus Entomophthora muscae.</title>
        <authorList>
            <person name="Elya C."/>
            <person name="Lovett B.R."/>
            <person name="Lee E."/>
            <person name="Macias A.M."/>
            <person name="Hajek A.E."/>
            <person name="De Bivort B.L."/>
            <person name="Kasson M.T."/>
            <person name="De Fine Licht H.H."/>
            <person name="Stajich J.E."/>
        </authorList>
    </citation>
    <scope>NUCLEOTIDE SEQUENCE</scope>
    <source>
        <strain evidence="1">Berkeley</strain>
    </source>
</reference>
<comment type="caution">
    <text evidence="1">The sequence shown here is derived from an EMBL/GenBank/DDBJ whole genome shotgun (WGS) entry which is preliminary data.</text>
</comment>
<evidence type="ECO:0000313" key="1">
    <source>
        <dbReference type="EMBL" id="KAJ9055051.1"/>
    </source>
</evidence>
<name>A0ACC2RY98_9FUNG</name>